<sequence>MTLPCGVLGLYPMEVMYTTMGFRLKSVIYHFRGNGEFPRPV</sequence>
<gene>
    <name evidence="1" type="ORF">DVH24_042122</name>
</gene>
<dbReference type="AlphaFoldDB" id="A0A498IT41"/>
<dbReference type="Proteomes" id="UP000290289">
    <property type="component" value="Chromosome 11"/>
</dbReference>
<organism evidence="1 2">
    <name type="scientific">Malus domestica</name>
    <name type="common">Apple</name>
    <name type="synonym">Pyrus malus</name>
    <dbReference type="NCBI Taxonomy" id="3750"/>
    <lineage>
        <taxon>Eukaryota</taxon>
        <taxon>Viridiplantae</taxon>
        <taxon>Streptophyta</taxon>
        <taxon>Embryophyta</taxon>
        <taxon>Tracheophyta</taxon>
        <taxon>Spermatophyta</taxon>
        <taxon>Magnoliopsida</taxon>
        <taxon>eudicotyledons</taxon>
        <taxon>Gunneridae</taxon>
        <taxon>Pentapetalae</taxon>
        <taxon>rosids</taxon>
        <taxon>fabids</taxon>
        <taxon>Rosales</taxon>
        <taxon>Rosaceae</taxon>
        <taxon>Amygdaloideae</taxon>
        <taxon>Maleae</taxon>
        <taxon>Malus</taxon>
    </lineage>
</organism>
<protein>
    <submittedName>
        <fullName evidence="1">Uncharacterized protein</fullName>
    </submittedName>
</protein>
<name>A0A498IT41_MALDO</name>
<comment type="caution">
    <text evidence="1">The sequence shown here is derived from an EMBL/GenBank/DDBJ whole genome shotgun (WGS) entry which is preliminary data.</text>
</comment>
<evidence type="ECO:0000313" key="2">
    <source>
        <dbReference type="Proteomes" id="UP000290289"/>
    </source>
</evidence>
<proteinExistence type="predicted"/>
<evidence type="ECO:0000313" key="1">
    <source>
        <dbReference type="EMBL" id="RXH85354.1"/>
    </source>
</evidence>
<keyword evidence="2" id="KW-1185">Reference proteome</keyword>
<accession>A0A498IT41</accession>
<dbReference type="EMBL" id="RDQH01000337">
    <property type="protein sequence ID" value="RXH85354.1"/>
    <property type="molecule type" value="Genomic_DNA"/>
</dbReference>
<reference evidence="1 2" key="1">
    <citation type="submission" date="2018-10" db="EMBL/GenBank/DDBJ databases">
        <title>A high-quality apple genome assembly.</title>
        <authorList>
            <person name="Hu J."/>
        </authorList>
    </citation>
    <scope>NUCLEOTIDE SEQUENCE [LARGE SCALE GENOMIC DNA]</scope>
    <source>
        <strain evidence="2">cv. HFTH1</strain>
        <tissue evidence="1">Young leaf</tissue>
    </source>
</reference>